<keyword evidence="2" id="KW-1185">Reference proteome</keyword>
<protein>
    <recommendedName>
        <fullName evidence="3">TRAM domain-containing protein</fullName>
    </recommendedName>
</protein>
<reference evidence="1 2" key="1">
    <citation type="journal article" date="2023" name="Insect Mol. Biol.">
        <title>Genome sequencing provides insights into the evolution of gene families encoding plant cell wall-degrading enzymes in longhorned beetles.</title>
        <authorList>
            <person name="Shin N.R."/>
            <person name="Okamura Y."/>
            <person name="Kirsch R."/>
            <person name="Pauchet Y."/>
        </authorList>
    </citation>
    <scope>NUCLEOTIDE SEQUENCE [LARGE SCALE GENOMIC DNA]</scope>
    <source>
        <strain evidence="1">EAD_L_NR</strain>
    </source>
</reference>
<dbReference type="EMBL" id="JANEYG010000027">
    <property type="protein sequence ID" value="KAJ8918199.1"/>
    <property type="molecule type" value="Genomic_DNA"/>
</dbReference>
<proteinExistence type="predicted"/>
<dbReference type="AlphaFoldDB" id="A0AAV8VVI9"/>
<evidence type="ECO:0000313" key="2">
    <source>
        <dbReference type="Proteomes" id="UP001159042"/>
    </source>
</evidence>
<name>A0AAV8VVI9_9CUCU</name>
<sequence length="59" mass="6857">MDRRRISGGQVLKRKKYEFEEIEQFNYLGSIFSRKPNIGEEIEARIIAGNKCVAGLQRI</sequence>
<organism evidence="1 2">
    <name type="scientific">Exocentrus adspersus</name>
    <dbReference type="NCBI Taxonomy" id="1586481"/>
    <lineage>
        <taxon>Eukaryota</taxon>
        <taxon>Metazoa</taxon>
        <taxon>Ecdysozoa</taxon>
        <taxon>Arthropoda</taxon>
        <taxon>Hexapoda</taxon>
        <taxon>Insecta</taxon>
        <taxon>Pterygota</taxon>
        <taxon>Neoptera</taxon>
        <taxon>Endopterygota</taxon>
        <taxon>Coleoptera</taxon>
        <taxon>Polyphaga</taxon>
        <taxon>Cucujiformia</taxon>
        <taxon>Chrysomeloidea</taxon>
        <taxon>Cerambycidae</taxon>
        <taxon>Lamiinae</taxon>
        <taxon>Acanthocinini</taxon>
        <taxon>Exocentrus</taxon>
    </lineage>
</organism>
<gene>
    <name evidence="1" type="ORF">NQ315_014066</name>
</gene>
<dbReference type="Proteomes" id="UP001159042">
    <property type="component" value="Unassembled WGS sequence"/>
</dbReference>
<accession>A0AAV8VVI9</accession>
<evidence type="ECO:0008006" key="3">
    <source>
        <dbReference type="Google" id="ProtNLM"/>
    </source>
</evidence>
<evidence type="ECO:0000313" key="1">
    <source>
        <dbReference type="EMBL" id="KAJ8918199.1"/>
    </source>
</evidence>
<comment type="caution">
    <text evidence="1">The sequence shown here is derived from an EMBL/GenBank/DDBJ whole genome shotgun (WGS) entry which is preliminary data.</text>
</comment>